<dbReference type="AlphaFoldDB" id="A0A4R3M119"/>
<keyword evidence="2 9" id="KW-0813">Transport</keyword>
<sequence length="171" mass="17910">MIGTALTVVSKALLVIASTLAFLLCFVVCADVIGRVLFGTPLKGTPELVSSSIVIICYLQASYAILSGGMMQVDAFTANFPVPVQVVLGILGSLLGALLFGLIFWGSIDGFMHAWDSGEYEGEGALRVPMWPVRLAVLAGTGLALLAYLLLAARQVVAARRAEIVSTGVSH</sequence>
<keyword evidence="4 9" id="KW-0997">Cell inner membrane</keyword>
<dbReference type="RefSeq" id="WP_132030164.1">
    <property type="nucleotide sequence ID" value="NZ_SMAI01000002.1"/>
</dbReference>
<reference evidence="11 12" key="1">
    <citation type="submission" date="2019-03" db="EMBL/GenBank/DDBJ databases">
        <title>Genomic Encyclopedia of Type Strains, Phase IV (KMG-IV): sequencing the most valuable type-strain genomes for metagenomic binning, comparative biology and taxonomic classification.</title>
        <authorList>
            <person name="Goeker M."/>
        </authorList>
    </citation>
    <scope>NUCLEOTIDE SEQUENCE [LARGE SCALE GENOMIC DNA]</scope>
    <source>
        <strain evidence="11 12">DSM 9035</strain>
    </source>
</reference>
<dbReference type="GO" id="GO:0005886">
    <property type="term" value="C:plasma membrane"/>
    <property type="evidence" value="ECO:0007669"/>
    <property type="project" value="UniProtKB-SubCell"/>
</dbReference>
<comment type="subcellular location">
    <subcellularLocation>
        <location evidence="1 9">Cell inner membrane</location>
        <topology evidence="1 9">Multi-pass membrane protein</topology>
    </subcellularLocation>
</comment>
<dbReference type="InterPro" id="IPR055348">
    <property type="entry name" value="DctQ"/>
</dbReference>
<dbReference type="PANTHER" id="PTHR35011:SF10">
    <property type="entry name" value="TRAP TRANSPORTER SMALL PERMEASE PROTEIN"/>
    <property type="match status" value="1"/>
</dbReference>
<comment type="caution">
    <text evidence="11">The sequence shown here is derived from an EMBL/GenBank/DDBJ whole genome shotgun (WGS) entry which is preliminary data.</text>
</comment>
<gene>
    <name evidence="11" type="ORF">EDC64_102161</name>
</gene>
<evidence type="ECO:0000256" key="2">
    <source>
        <dbReference type="ARBA" id="ARBA00022448"/>
    </source>
</evidence>
<accession>A0A4R3M119</accession>
<evidence type="ECO:0000256" key="9">
    <source>
        <dbReference type="RuleBase" id="RU369079"/>
    </source>
</evidence>
<comment type="subunit">
    <text evidence="9">The complex comprises the extracytoplasmic solute receptor protein and the two transmembrane proteins.</text>
</comment>
<keyword evidence="7 9" id="KW-0472">Membrane</keyword>
<evidence type="ECO:0000313" key="11">
    <source>
        <dbReference type="EMBL" id="TCT06682.1"/>
    </source>
</evidence>
<dbReference type="Proteomes" id="UP000294664">
    <property type="component" value="Unassembled WGS sequence"/>
</dbReference>
<proteinExistence type="inferred from homology"/>
<protein>
    <recommendedName>
        <fullName evidence="9">TRAP transporter small permease protein</fullName>
    </recommendedName>
</protein>
<evidence type="ECO:0000313" key="12">
    <source>
        <dbReference type="Proteomes" id="UP000294664"/>
    </source>
</evidence>
<dbReference type="InterPro" id="IPR007387">
    <property type="entry name" value="TRAP_DctQ"/>
</dbReference>
<name>A0A4R3M119_9HYPH</name>
<evidence type="ECO:0000256" key="3">
    <source>
        <dbReference type="ARBA" id="ARBA00022475"/>
    </source>
</evidence>
<dbReference type="Pfam" id="PF04290">
    <property type="entry name" value="DctQ"/>
    <property type="match status" value="1"/>
</dbReference>
<feature type="transmembrane region" description="Helical" evidence="9">
    <location>
        <begin position="12"/>
        <end position="36"/>
    </location>
</feature>
<dbReference type="GO" id="GO:0022857">
    <property type="term" value="F:transmembrane transporter activity"/>
    <property type="evidence" value="ECO:0007669"/>
    <property type="project" value="UniProtKB-UniRule"/>
</dbReference>
<keyword evidence="12" id="KW-1185">Reference proteome</keyword>
<dbReference type="PANTHER" id="PTHR35011">
    <property type="entry name" value="2,3-DIKETO-L-GULONATE TRAP TRANSPORTER SMALL PERMEASE PROTEIN YIAM"/>
    <property type="match status" value="1"/>
</dbReference>
<feature type="transmembrane region" description="Helical" evidence="9">
    <location>
        <begin position="48"/>
        <end position="66"/>
    </location>
</feature>
<evidence type="ECO:0000256" key="4">
    <source>
        <dbReference type="ARBA" id="ARBA00022519"/>
    </source>
</evidence>
<dbReference type="GO" id="GO:0015740">
    <property type="term" value="P:C4-dicarboxylate transport"/>
    <property type="evidence" value="ECO:0007669"/>
    <property type="project" value="TreeGrafter"/>
</dbReference>
<comment type="similarity">
    <text evidence="8 9">Belongs to the TRAP transporter small permease family.</text>
</comment>
<keyword evidence="5 9" id="KW-0812">Transmembrane</keyword>
<feature type="transmembrane region" description="Helical" evidence="9">
    <location>
        <begin position="128"/>
        <end position="151"/>
    </location>
</feature>
<keyword evidence="6 9" id="KW-1133">Transmembrane helix</keyword>
<evidence type="ECO:0000256" key="1">
    <source>
        <dbReference type="ARBA" id="ARBA00004429"/>
    </source>
</evidence>
<evidence type="ECO:0000256" key="5">
    <source>
        <dbReference type="ARBA" id="ARBA00022692"/>
    </source>
</evidence>
<feature type="transmembrane region" description="Helical" evidence="9">
    <location>
        <begin position="86"/>
        <end position="108"/>
    </location>
</feature>
<comment type="function">
    <text evidence="9">Part of the tripartite ATP-independent periplasmic (TRAP) transport system.</text>
</comment>
<evidence type="ECO:0000256" key="6">
    <source>
        <dbReference type="ARBA" id="ARBA00022989"/>
    </source>
</evidence>
<organism evidence="11 12">
    <name type="scientific">Aquabacter spiritensis</name>
    <dbReference type="NCBI Taxonomy" id="933073"/>
    <lineage>
        <taxon>Bacteria</taxon>
        <taxon>Pseudomonadati</taxon>
        <taxon>Pseudomonadota</taxon>
        <taxon>Alphaproteobacteria</taxon>
        <taxon>Hyphomicrobiales</taxon>
        <taxon>Xanthobacteraceae</taxon>
        <taxon>Aquabacter</taxon>
    </lineage>
</organism>
<evidence type="ECO:0000256" key="7">
    <source>
        <dbReference type="ARBA" id="ARBA00023136"/>
    </source>
</evidence>
<evidence type="ECO:0000259" key="10">
    <source>
        <dbReference type="Pfam" id="PF04290"/>
    </source>
</evidence>
<evidence type="ECO:0000256" key="8">
    <source>
        <dbReference type="ARBA" id="ARBA00038436"/>
    </source>
</evidence>
<feature type="domain" description="Tripartite ATP-independent periplasmic transporters DctQ component" evidence="10">
    <location>
        <begin position="24"/>
        <end position="156"/>
    </location>
</feature>
<dbReference type="EMBL" id="SMAI01000002">
    <property type="protein sequence ID" value="TCT06682.1"/>
    <property type="molecule type" value="Genomic_DNA"/>
</dbReference>
<keyword evidence="3" id="KW-1003">Cell membrane</keyword>
<dbReference type="OrthoDB" id="4250245at2"/>